<dbReference type="EMBL" id="CP042909">
    <property type="protein sequence ID" value="QJA05790.1"/>
    <property type="molecule type" value="Genomic_DNA"/>
</dbReference>
<dbReference type="SUPFAM" id="SSF64438">
    <property type="entry name" value="CNF1/YfiH-like putative cysteine hydrolases"/>
    <property type="match status" value="1"/>
</dbReference>
<dbReference type="PANTHER" id="PTHR35147">
    <property type="entry name" value="CHEMORECEPTOR GLUTAMINE DEAMIDASE CHED-RELATED"/>
    <property type="match status" value="1"/>
</dbReference>
<accession>A0A6H1WRK4</accession>
<evidence type="ECO:0000313" key="4">
    <source>
        <dbReference type="Proteomes" id="UP000501253"/>
    </source>
</evidence>
<reference evidence="3 4" key="1">
    <citation type="submission" date="2019-08" db="EMBL/GenBank/DDBJ databases">
        <title>Complete genome sequence of Thermosulfurimonas marina SU872T, an anaerobic thermophilic chemolithoautotrophic bacterium isolated from a shallow marine hydrothermal vent.</title>
        <authorList>
            <person name="Allioux M."/>
            <person name="Jebbar M."/>
            <person name="Slobodkina G."/>
            <person name="Slobodkin A."/>
            <person name="Moalic Y."/>
            <person name="Frolova A."/>
            <person name="Shao Z."/>
            <person name="Alain K."/>
        </authorList>
    </citation>
    <scope>NUCLEOTIDE SEQUENCE [LARGE SCALE GENOMIC DNA]</scope>
    <source>
        <strain evidence="3 4">SU872</strain>
    </source>
</reference>
<proteinExistence type="predicted"/>
<dbReference type="PANTHER" id="PTHR35147:SF1">
    <property type="entry name" value="CHEMORECEPTOR GLUTAMINE DEAMIDASE CHED-RELATED"/>
    <property type="match status" value="1"/>
</dbReference>
<gene>
    <name evidence="3" type="ORF">FVE67_02790</name>
</gene>
<dbReference type="GO" id="GO:0050568">
    <property type="term" value="F:protein-glutamine glutaminase activity"/>
    <property type="evidence" value="ECO:0007669"/>
    <property type="project" value="InterPro"/>
</dbReference>
<dbReference type="RefSeq" id="WP_168719150.1">
    <property type="nucleotide sequence ID" value="NZ_CP042909.1"/>
</dbReference>
<dbReference type="AlphaFoldDB" id="A0A6H1WRK4"/>
<dbReference type="InterPro" id="IPR011324">
    <property type="entry name" value="Cytotoxic_necrot_fac-like_cat"/>
</dbReference>
<dbReference type="Gene3D" id="3.30.1330.200">
    <property type="match status" value="1"/>
</dbReference>
<keyword evidence="4" id="KW-1185">Reference proteome</keyword>
<dbReference type="Proteomes" id="UP000501253">
    <property type="component" value="Chromosome"/>
</dbReference>
<dbReference type="CDD" id="cd16352">
    <property type="entry name" value="CheD"/>
    <property type="match status" value="1"/>
</dbReference>
<dbReference type="InterPro" id="IPR038592">
    <property type="entry name" value="CheD-like_sf"/>
</dbReference>
<evidence type="ECO:0000313" key="3">
    <source>
        <dbReference type="EMBL" id="QJA05790.1"/>
    </source>
</evidence>
<protein>
    <submittedName>
        <fullName evidence="3">Chemotaxis protein CheD</fullName>
    </submittedName>
</protein>
<evidence type="ECO:0000256" key="1">
    <source>
        <dbReference type="ARBA" id="ARBA00022500"/>
    </source>
</evidence>
<keyword evidence="2" id="KW-0378">Hydrolase</keyword>
<dbReference type="InterPro" id="IPR005659">
    <property type="entry name" value="Chemorcpt_Glu_NH3ase_CheD"/>
</dbReference>
<name>A0A6H1WRK4_9BACT</name>
<evidence type="ECO:0000256" key="2">
    <source>
        <dbReference type="ARBA" id="ARBA00022801"/>
    </source>
</evidence>
<dbReference type="Pfam" id="PF03975">
    <property type="entry name" value="CheD"/>
    <property type="match status" value="1"/>
</dbReference>
<dbReference type="KEGG" id="tmai:FVE67_02790"/>
<organism evidence="3 4">
    <name type="scientific">Thermosulfurimonas marina</name>
    <dbReference type="NCBI Taxonomy" id="2047767"/>
    <lineage>
        <taxon>Bacteria</taxon>
        <taxon>Pseudomonadati</taxon>
        <taxon>Thermodesulfobacteriota</taxon>
        <taxon>Thermodesulfobacteria</taxon>
        <taxon>Thermodesulfobacteriales</taxon>
        <taxon>Thermodesulfobacteriaceae</taxon>
        <taxon>Thermosulfurimonas</taxon>
    </lineage>
</organism>
<sequence>MKVLQGRWAVVRGEEPLETDPLGACVALVLLDQERGVAGLLHYMLPEKGDLETPSGAPGFFASEGIPALIKEFQAQGGDPFRARVVVVGAGRFKKAPKALDLGSRNAAAARFYLKRLGLEPQIERVGGIEPRRVRVSLKEGLVVYTFDQPEVL</sequence>
<keyword evidence="1" id="KW-0145">Chemotaxis</keyword>
<dbReference type="GO" id="GO:0006935">
    <property type="term" value="P:chemotaxis"/>
    <property type="evidence" value="ECO:0007669"/>
    <property type="project" value="UniProtKB-KW"/>
</dbReference>